<evidence type="ECO:0000256" key="10">
    <source>
        <dbReference type="ARBA" id="ARBA00061674"/>
    </source>
</evidence>
<evidence type="ECO:0000256" key="12">
    <source>
        <dbReference type="SAM" id="Phobius"/>
    </source>
</evidence>
<evidence type="ECO:0000256" key="3">
    <source>
        <dbReference type="ARBA" id="ARBA00022692"/>
    </source>
</evidence>
<keyword evidence="6 12" id="KW-1133">Transmembrane helix</keyword>
<dbReference type="SUPFAM" id="SSF52540">
    <property type="entry name" value="P-loop containing nucleoside triphosphate hydrolases"/>
    <property type="match status" value="1"/>
</dbReference>
<feature type="transmembrane region" description="Helical" evidence="12">
    <location>
        <begin position="144"/>
        <end position="162"/>
    </location>
</feature>
<evidence type="ECO:0000256" key="5">
    <source>
        <dbReference type="ARBA" id="ARBA00022840"/>
    </source>
</evidence>
<keyword evidence="5" id="KW-0067">ATP-binding</keyword>
<feature type="transmembrane region" description="Helical" evidence="12">
    <location>
        <begin position="29"/>
        <end position="49"/>
    </location>
</feature>
<dbReference type="InterPro" id="IPR017871">
    <property type="entry name" value="ABC_transporter-like_CS"/>
</dbReference>
<proteinExistence type="inferred from homology"/>
<dbReference type="Pfam" id="PF00664">
    <property type="entry name" value="ABC_membrane"/>
    <property type="match status" value="1"/>
</dbReference>
<feature type="transmembrane region" description="Helical" evidence="12">
    <location>
        <begin position="247"/>
        <end position="273"/>
    </location>
</feature>
<evidence type="ECO:0000256" key="7">
    <source>
        <dbReference type="ARBA" id="ARBA00023136"/>
    </source>
</evidence>
<comment type="function">
    <text evidence="9">Efflux transporter for a variety of amphiphilic cationic compounds, including antibiotics.</text>
</comment>
<organism evidence="15 16">
    <name type="scientific">Leuconostoc citreum</name>
    <dbReference type="NCBI Taxonomy" id="33964"/>
    <lineage>
        <taxon>Bacteria</taxon>
        <taxon>Bacillati</taxon>
        <taxon>Bacillota</taxon>
        <taxon>Bacilli</taxon>
        <taxon>Lactobacillales</taxon>
        <taxon>Lactobacillaceae</taxon>
        <taxon>Leuconostoc</taxon>
    </lineage>
</organism>
<feature type="transmembrane region" description="Helical" evidence="12">
    <location>
        <begin position="69"/>
        <end position="94"/>
    </location>
</feature>
<accession>A0A5A5TXQ3</accession>
<dbReference type="FunFam" id="3.40.50.300:FF:000218">
    <property type="entry name" value="Multidrug ABC transporter ATP-binding protein"/>
    <property type="match status" value="1"/>
</dbReference>
<feature type="domain" description="ABC transporter" evidence="13">
    <location>
        <begin position="343"/>
        <end position="578"/>
    </location>
</feature>
<evidence type="ECO:0000256" key="11">
    <source>
        <dbReference type="ARBA" id="ARBA00072598"/>
    </source>
</evidence>
<dbReference type="SMART" id="SM00382">
    <property type="entry name" value="AAA"/>
    <property type="match status" value="1"/>
</dbReference>
<sequence>MDEHEVHRAKGQFKFGEFFSLINQVSPKYWLMSIGVLIGLVGTAINLVVPKIAANLINTFSKGIDYHLLLTVIILFILSSALSVVGGALLGFFGQDVVSKLRQKIWAQLMILRVSYFDEVKAGEMSSRLVNDSSQVQELLASKIPSALSAILTVIGAVFMMFTMDWHMSLVVVASVPVAVVLLTPLMLYAGRLSRKRQDAIADFNGSASEVLGEIRLVKSSNAEKQATQSTNGVIGRLYQIGLRETVYDAAMGPIMMMIMMGMVFGLLAFGIYRVSHGAMTIGTLTSFLMYIFNLIGAVPMLGTVFSEMSKAAGATTRIREILREPQEDFTVGDSINVEGQTLRASHVDFGYTTEENILTDVSFEAKPNTVIAFAGPSGGGKSTIFSLVERFYEPTSGIISIGDRPLNQVNLASWRSQIGFVSQDSAILAGTIRDNLTFGLSGEYSDEQLWHVLSLAYAKTFVAEMPAQLETQVGERGIKVSGGQRQRLAIARAFLRDPKILMLDEATASLDSQSEAMVQKALESLMANRTTLVIAHRLSTIVGADQIYFIEHGRVSGFGTHQELMSNHPLYREYVQGQAINQ</sequence>
<dbReference type="PROSITE" id="PS50893">
    <property type="entry name" value="ABC_TRANSPORTER_2"/>
    <property type="match status" value="1"/>
</dbReference>
<gene>
    <name evidence="15" type="ORF">LCIT_01600</name>
</gene>
<dbReference type="Gene3D" id="1.20.1560.10">
    <property type="entry name" value="ABC transporter type 1, transmembrane domain"/>
    <property type="match status" value="1"/>
</dbReference>
<evidence type="ECO:0000256" key="6">
    <source>
        <dbReference type="ARBA" id="ARBA00022989"/>
    </source>
</evidence>
<evidence type="ECO:0000256" key="1">
    <source>
        <dbReference type="ARBA" id="ARBA00004651"/>
    </source>
</evidence>
<evidence type="ECO:0000256" key="2">
    <source>
        <dbReference type="ARBA" id="ARBA00012191"/>
    </source>
</evidence>
<dbReference type="GO" id="GO:0015421">
    <property type="term" value="F:ABC-type oligopeptide transporter activity"/>
    <property type="evidence" value="ECO:0007669"/>
    <property type="project" value="TreeGrafter"/>
</dbReference>
<feature type="transmembrane region" description="Helical" evidence="12">
    <location>
        <begin position="168"/>
        <end position="189"/>
    </location>
</feature>
<dbReference type="RefSeq" id="WP_149333552.1">
    <property type="nucleotide sequence ID" value="NZ_BJJW01000002.1"/>
</dbReference>
<comment type="subcellular location">
    <subcellularLocation>
        <location evidence="1">Cell membrane</location>
        <topology evidence="1">Multi-pass membrane protein</topology>
    </subcellularLocation>
</comment>
<comment type="similarity">
    <text evidence="10">Belongs to the ABC transporter superfamily. Multidrug exporter LmrA (TC 3.A.1.117.1) family.</text>
</comment>
<evidence type="ECO:0000259" key="14">
    <source>
        <dbReference type="PROSITE" id="PS50929"/>
    </source>
</evidence>
<dbReference type="InterPro" id="IPR011527">
    <property type="entry name" value="ABC1_TM_dom"/>
</dbReference>
<dbReference type="PROSITE" id="PS50929">
    <property type="entry name" value="ABC_TM1F"/>
    <property type="match status" value="1"/>
</dbReference>
<dbReference type="GO" id="GO:0008559">
    <property type="term" value="F:ABC-type xenobiotic transporter activity"/>
    <property type="evidence" value="ECO:0007669"/>
    <property type="project" value="UniProtKB-EC"/>
</dbReference>
<dbReference type="InterPro" id="IPR039421">
    <property type="entry name" value="Type_1_exporter"/>
</dbReference>
<comment type="catalytic activity">
    <reaction evidence="8">
        <text>ATP + H2O + xenobioticSide 1 = ADP + phosphate + xenobioticSide 2.</text>
        <dbReference type="EC" id="7.6.2.2"/>
    </reaction>
</comment>
<dbReference type="PROSITE" id="PS00211">
    <property type="entry name" value="ABC_TRANSPORTER_1"/>
    <property type="match status" value="1"/>
</dbReference>
<dbReference type="Proteomes" id="UP000323274">
    <property type="component" value="Unassembled WGS sequence"/>
</dbReference>
<dbReference type="AlphaFoldDB" id="A0A5A5TXQ3"/>
<dbReference type="Pfam" id="PF00005">
    <property type="entry name" value="ABC_tran"/>
    <property type="match status" value="1"/>
</dbReference>
<dbReference type="InterPro" id="IPR003593">
    <property type="entry name" value="AAA+_ATPase"/>
</dbReference>
<dbReference type="GO" id="GO:0016887">
    <property type="term" value="F:ATP hydrolysis activity"/>
    <property type="evidence" value="ECO:0007669"/>
    <property type="project" value="InterPro"/>
</dbReference>
<dbReference type="InterPro" id="IPR036640">
    <property type="entry name" value="ABC1_TM_sf"/>
</dbReference>
<feature type="transmembrane region" description="Helical" evidence="12">
    <location>
        <begin position="279"/>
        <end position="302"/>
    </location>
</feature>
<comment type="caution">
    <text evidence="15">The sequence shown here is derived from an EMBL/GenBank/DDBJ whole genome shotgun (WGS) entry which is preliminary data.</text>
</comment>
<evidence type="ECO:0000313" key="16">
    <source>
        <dbReference type="Proteomes" id="UP000323274"/>
    </source>
</evidence>
<dbReference type="GO" id="GO:0005886">
    <property type="term" value="C:plasma membrane"/>
    <property type="evidence" value="ECO:0007669"/>
    <property type="project" value="UniProtKB-SubCell"/>
</dbReference>
<dbReference type="InterPro" id="IPR003439">
    <property type="entry name" value="ABC_transporter-like_ATP-bd"/>
</dbReference>
<reference evidence="15 16" key="1">
    <citation type="submission" date="2019-04" db="EMBL/GenBank/DDBJ databases">
        <title>A pseudo-fructophilic Leuconostoc citreum strain F192-5 isolated from peel of satsuma mandarin: the first report for isolation and characterization of strain-dependent fructophilic-like characteristics.</title>
        <authorList>
            <person name="Maeno S."/>
            <person name="Tanizawa Y."/>
            <person name="Kajikawa A."/>
            <person name="Kanesaki Y."/>
            <person name="Kubota E."/>
            <person name="Arita M."/>
            <person name="Leon D."/>
            <person name="Endo A."/>
        </authorList>
    </citation>
    <scope>NUCLEOTIDE SEQUENCE [LARGE SCALE GENOMIC DNA]</scope>
    <source>
        <strain evidence="15 16">F192-5</strain>
    </source>
</reference>
<keyword evidence="7 12" id="KW-0472">Membrane</keyword>
<dbReference type="GO" id="GO:0005524">
    <property type="term" value="F:ATP binding"/>
    <property type="evidence" value="ECO:0007669"/>
    <property type="project" value="UniProtKB-KW"/>
</dbReference>
<protein>
    <recommendedName>
        <fullName evidence="11">Multidrug resistance ABC transporter ATP-binding and permease protein</fullName>
        <ecNumber evidence="2">7.6.2.2</ecNumber>
    </recommendedName>
</protein>
<evidence type="ECO:0000256" key="4">
    <source>
        <dbReference type="ARBA" id="ARBA00022741"/>
    </source>
</evidence>
<dbReference type="Gene3D" id="3.40.50.300">
    <property type="entry name" value="P-loop containing nucleotide triphosphate hydrolases"/>
    <property type="match status" value="1"/>
</dbReference>
<dbReference type="CDD" id="cd18551">
    <property type="entry name" value="ABC_6TM_LmrA_like"/>
    <property type="match status" value="1"/>
</dbReference>
<keyword evidence="4" id="KW-0547">Nucleotide-binding</keyword>
<evidence type="ECO:0000256" key="8">
    <source>
        <dbReference type="ARBA" id="ARBA00034018"/>
    </source>
</evidence>
<evidence type="ECO:0000313" key="15">
    <source>
        <dbReference type="EMBL" id="GDZ82918.1"/>
    </source>
</evidence>
<dbReference type="EC" id="7.6.2.2" evidence="2"/>
<dbReference type="EMBL" id="BJJW01000002">
    <property type="protein sequence ID" value="GDZ82918.1"/>
    <property type="molecule type" value="Genomic_DNA"/>
</dbReference>
<name>A0A5A5TXQ3_LEUCI</name>
<evidence type="ECO:0000256" key="9">
    <source>
        <dbReference type="ARBA" id="ARBA00059943"/>
    </source>
</evidence>
<dbReference type="InterPro" id="IPR027417">
    <property type="entry name" value="P-loop_NTPase"/>
</dbReference>
<feature type="domain" description="ABC transmembrane type-1" evidence="14">
    <location>
        <begin position="34"/>
        <end position="311"/>
    </location>
</feature>
<dbReference type="SUPFAM" id="SSF90123">
    <property type="entry name" value="ABC transporter transmembrane region"/>
    <property type="match status" value="1"/>
</dbReference>
<keyword evidence="3 12" id="KW-0812">Transmembrane</keyword>
<dbReference type="PANTHER" id="PTHR43394:SF1">
    <property type="entry name" value="ATP-BINDING CASSETTE SUB-FAMILY B MEMBER 10, MITOCHONDRIAL"/>
    <property type="match status" value="1"/>
</dbReference>
<evidence type="ECO:0000259" key="13">
    <source>
        <dbReference type="PROSITE" id="PS50893"/>
    </source>
</evidence>
<dbReference type="PANTHER" id="PTHR43394">
    <property type="entry name" value="ATP-DEPENDENT PERMEASE MDL1, MITOCHONDRIAL"/>
    <property type="match status" value="1"/>
</dbReference>